<organism evidence="1 2">
    <name type="scientific">Lentinula detonsa</name>
    <dbReference type="NCBI Taxonomy" id="2804962"/>
    <lineage>
        <taxon>Eukaryota</taxon>
        <taxon>Fungi</taxon>
        <taxon>Dikarya</taxon>
        <taxon>Basidiomycota</taxon>
        <taxon>Agaricomycotina</taxon>
        <taxon>Agaricomycetes</taxon>
        <taxon>Agaricomycetidae</taxon>
        <taxon>Agaricales</taxon>
        <taxon>Marasmiineae</taxon>
        <taxon>Omphalotaceae</taxon>
        <taxon>Lentinula</taxon>
    </lineage>
</organism>
<proteinExistence type="predicted"/>
<evidence type="ECO:0000313" key="1">
    <source>
        <dbReference type="EMBL" id="KAJ3739694.1"/>
    </source>
</evidence>
<dbReference type="EMBL" id="JANVFU010000017">
    <property type="protein sequence ID" value="KAJ3739694.1"/>
    <property type="molecule type" value="Genomic_DNA"/>
</dbReference>
<name>A0A9W8NS09_9AGAR</name>
<sequence>MNHHDLAISEIPAAYNIPQVYKALYAPILPTYRIRLTQQFPREIELIKTAILQRMLSSQPEDAAARLDSLINALMDESEVPKDANDRFLEYLLNRSKKKVNKEKQKVDKGKGLLRRWIEEDQGIKDSDIWEDLLKVVNLTIKGDEFGEILFGEITPELRKKARWLPTKSSQILPTALARPRQWKDIEKDEEPGKRWVAQYILGPLNEALEPIWNELQLGPSHPRPPLVPVLTRRQRLALALHNQSNQ</sequence>
<comment type="caution">
    <text evidence="1">The sequence shown here is derived from an EMBL/GenBank/DDBJ whole genome shotgun (WGS) entry which is preliminary data.</text>
</comment>
<protein>
    <submittedName>
        <fullName evidence="1">Uncharacterized protein</fullName>
    </submittedName>
</protein>
<reference evidence="1 2" key="1">
    <citation type="journal article" date="2023" name="Proc. Natl. Acad. Sci. U.S.A.">
        <title>A global phylogenomic analysis of the shiitake genus Lentinula.</title>
        <authorList>
            <person name="Sierra-Patev S."/>
            <person name="Min B."/>
            <person name="Naranjo-Ortiz M."/>
            <person name="Looney B."/>
            <person name="Konkel Z."/>
            <person name="Slot J.C."/>
            <person name="Sakamoto Y."/>
            <person name="Steenwyk J.L."/>
            <person name="Rokas A."/>
            <person name="Carro J."/>
            <person name="Camarero S."/>
            <person name="Ferreira P."/>
            <person name="Molpeceres G."/>
            <person name="Ruiz-Duenas F.J."/>
            <person name="Serrano A."/>
            <person name="Henrissat B."/>
            <person name="Drula E."/>
            <person name="Hughes K.W."/>
            <person name="Mata J.L."/>
            <person name="Ishikawa N.K."/>
            <person name="Vargas-Isla R."/>
            <person name="Ushijima S."/>
            <person name="Smith C.A."/>
            <person name="Donoghue J."/>
            <person name="Ahrendt S."/>
            <person name="Andreopoulos W."/>
            <person name="He G."/>
            <person name="LaButti K."/>
            <person name="Lipzen A."/>
            <person name="Ng V."/>
            <person name="Riley R."/>
            <person name="Sandor L."/>
            <person name="Barry K."/>
            <person name="Martinez A.T."/>
            <person name="Xiao Y."/>
            <person name="Gibbons J.G."/>
            <person name="Terashima K."/>
            <person name="Grigoriev I.V."/>
            <person name="Hibbett D."/>
        </authorList>
    </citation>
    <scope>NUCLEOTIDE SEQUENCE [LARGE SCALE GENOMIC DNA]</scope>
    <source>
        <strain evidence="1 2">TFB7810</strain>
    </source>
</reference>
<keyword evidence="2" id="KW-1185">Reference proteome</keyword>
<accession>A0A9W8NS09</accession>
<gene>
    <name evidence="1" type="ORF">DFH05DRAFT_1463619</name>
</gene>
<dbReference type="AlphaFoldDB" id="A0A9W8NS09"/>
<dbReference type="Proteomes" id="UP001142393">
    <property type="component" value="Unassembled WGS sequence"/>
</dbReference>
<evidence type="ECO:0000313" key="2">
    <source>
        <dbReference type="Proteomes" id="UP001142393"/>
    </source>
</evidence>